<organism evidence="17 18">
    <name type="scientific">Patagioenas fasciata monilis</name>
    <dbReference type="NCBI Taxonomy" id="372326"/>
    <lineage>
        <taxon>Eukaryota</taxon>
        <taxon>Metazoa</taxon>
        <taxon>Chordata</taxon>
        <taxon>Craniata</taxon>
        <taxon>Vertebrata</taxon>
        <taxon>Euteleostomi</taxon>
        <taxon>Archelosauria</taxon>
        <taxon>Archosauria</taxon>
        <taxon>Dinosauria</taxon>
        <taxon>Saurischia</taxon>
        <taxon>Theropoda</taxon>
        <taxon>Coelurosauria</taxon>
        <taxon>Aves</taxon>
        <taxon>Neognathae</taxon>
        <taxon>Neoaves</taxon>
        <taxon>Columbimorphae</taxon>
        <taxon>Columbiformes</taxon>
        <taxon>Columbidae</taxon>
        <taxon>Patagioenas</taxon>
    </lineage>
</organism>
<feature type="transmembrane region" description="Helical" evidence="15">
    <location>
        <begin position="371"/>
        <end position="388"/>
    </location>
</feature>
<accession>A0A1V4KV95</accession>
<evidence type="ECO:0000256" key="1">
    <source>
        <dbReference type="ARBA" id="ARBA00004477"/>
    </source>
</evidence>
<feature type="transmembrane region" description="Helical" evidence="15">
    <location>
        <begin position="552"/>
        <end position="568"/>
    </location>
</feature>
<dbReference type="Pfam" id="PF13705">
    <property type="entry name" value="TRC8_N"/>
    <property type="match status" value="1"/>
</dbReference>
<keyword evidence="4 13" id="KW-0863">Zinc-finger</keyword>
<evidence type="ECO:0000256" key="15">
    <source>
        <dbReference type="SAM" id="Phobius"/>
    </source>
</evidence>
<dbReference type="Gene3D" id="3.30.40.10">
    <property type="entry name" value="Zinc/RING finger domain, C3HC4 (zinc finger)"/>
    <property type="match status" value="1"/>
</dbReference>
<evidence type="ECO:0000256" key="3">
    <source>
        <dbReference type="ARBA" id="ARBA00022723"/>
    </source>
</evidence>
<evidence type="ECO:0000256" key="8">
    <source>
        <dbReference type="ARBA" id="ARBA00023136"/>
    </source>
</evidence>
<dbReference type="GO" id="GO:0036503">
    <property type="term" value="P:ERAD pathway"/>
    <property type="evidence" value="ECO:0007669"/>
    <property type="project" value="TreeGrafter"/>
</dbReference>
<dbReference type="EMBL" id="LSYS01001531">
    <property type="protein sequence ID" value="OPJ88356.1"/>
    <property type="molecule type" value="Genomic_DNA"/>
</dbReference>
<evidence type="ECO:0000256" key="2">
    <source>
        <dbReference type="ARBA" id="ARBA00022692"/>
    </source>
</evidence>
<gene>
    <name evidence="17" type="primary">RNF139</name>
    <name evidence="17" type="ORF">AV530_017700</name>
</gene>
<evidence type="ECO:0000256" key="7">
    <source>
        <dbReference type="ARBA" id="ARBA00022989"/>
    </source>
</evidence>
<dbReference type="InterPro" id="IPR001841">
    <property type="entry name" value="Znf_RING"/>
</dbReference>
<evidence type="ECO:0000256" key="13">
    <source>
        <dbReference type="PROSITE-ProRule" id="PRU00175"/>
    </source>
</evidence>
<keyword evidence="7 15" id="KW-1133">Transmembrane helix</keyword>
<sequence length="857" mass="96174">MQSCCTSVAESDCIWIILGSRQAHSGLNKSEDHGRQSLKLYFTYSAFSTAIPGHDFNHGQQCFSPAGNKHTGEQDVGSVPEISAGLQICANQGILHLVLALALVQYIEDIGHLKVRLQPAPASEICLEVSAPAQQLQALDSQLLRFDSNWRDDQGGGALKAQNYHSPALCCLCLFPLQNIIRFKTPVPACGGTSDLCSGYLKDQMKPTNENSYQLLSSPVVESLTITVKLLGPKKTNCSWVKTTGVFNYNIKKSRVFVSSVVLVLQQRALFKFYMIGLAFLLAATSVLVNYYAALHINFYSAYYTAAFGIQIFPHKGPSLWMALSILQLTFGIGYVTLLNVQSIYSQLIILDILIPVIGLVVELPLNVRQILVFISGLVLTLNTTVILVQKIKWFYYSVRYVYLLVRHMYRIYGLQLLMEDTWKRIRFPAVLRVFWLTRLTAQAVVLTYVVKMAETNTEEKFFLISWDNCWELICSLIISGCDSTLTVLGMSAVISSIAHYLGLGILAFIGSTDEDDKRLGFVAPVLFFILALQTGLSGLKPEERLVRLSRNMCLLLTAVLHFIHGMTDPVLMSLSASHVSSFRRHFPVLFVSACLFILPVLLSYILWHHYALNTWLFAVTAFCVELCLKVIVSITVYILFMIDGYYNVLWEKLDDYVYYVRSTGNIIEFIFGVIMFGNGAYTMVFESGSKIRACMMCLHAYFNIYLQAKNGWKTFINRRTAVKKINSLPEVKGSRLHEIDDVCAICYHEFTTSARITPCNHYFHALCLRKWLYIQDTCPMCHQKVYIEDKENANVSNNSGFVAPNENPVQVAEGAADAENELNEDNDSSHSNEEDDDCVAQHLNETLNADSSSLGD</sequence>
<keyword evidence="3" id="KW-0479">Metal-binding</keyword>
<evidence type="ECO:0000313" key="17">
    <source>
        <dbReference type="EMBL" id="OPJ88356.1"/>
    </source>
</evidence>
<dbReference type="AlphaFoldDB" id="A0A1V4KV95"/>
<dbReference type="OrthoDB" id="4348522at2759"/>
<feature type="transmembrane region" description="Helical" evidence="15">
    <location>
        <begin position="663"/>
        <end position="686"/>
    </location>
</feature>
<dbReference type="STRING" id="372326.A0A1V4KV95"/>
<protein>
    <recommendedName>
        <fullName evidence="9">E3 ubiquitin-protein ligase RNF139</fullName>
    </recommendedName>
    <alternativeName>
        <fullName evidence="12">RING finger protein 139</fullName>
    </alternativeName>
    <alternativeName>
        <fullName evidence="11">RING-type E3 ubiquitin transferase RNF139</fullName>
    </alternativeName>
    <alternativeName>
        <fullName evidence="10">Translocation in renal carcinoma on chromosome 8 protein</fullName>
    </alternativeName>
</protein>
<feature type="transmembrane region" description="Helical" evidence="15">
    <location>
        <begin position="344"/>
        <end position="364"/>
    </location>
</feature>
<evidence type="ECO:0000256" key="6">
    <source>
        <dbReference type="ARBA" id="ARBA00022833"/>
    </source>
</evidence>
<evidence type="ECO:0000259" key="16">
    <source>
        <dbReference type="PROSITE" id="PS50089"/>
    </source>
</evidence>
<dbReference type="GO" id="GO:0061630">
    <property type="term" value="F:ubiquitin protein ligase activity"/>
    <property type="evidence" value="ECO:0007669"/>
    <property type="project" value="TreeGrafter"/>
</dbReference>
<feature type="compositionally biased region" description="Acidic residues" evidence="14">
    <location>
        <begin position="817"/>
        <end position="827"/>
    </location>
</feature>
<keyword evidence="5" id="KW-0256">Endoplasmic reticulum</keyword>
<feature type="transmembrane region" description="Helical" evidence="15">
    <location>
        <begin position="486"/>
        <end position="510"/>
    </location>
</feature>
<proteinExistence type="predicted"/>
<reference evidence="17 18" key="1">
    <citation type="submission" date="2016-02" db="EMBL/GenBank/DDBJ databases">
        <title>Band-tailed pigeon sequencing and assembly.</title>
        <authorList>
            <person name="Soares A.E."/>
            <person name="Novak B.J."/>
            <person name="Rice E.S."/>
            <person name="O'Connell B."/>
            <person name="Chang D."/>
            <person name="Weber S."/>
            <person name="Shapiro B."/>
        </authorList>
    </citation>
    <scope>NUCLEOTIDE SEQUENCE [LARGE SCALE GENOMIC DNA]</scope>
    <source>
        <strain evidence="17">BTP2013</strain>
        <tissue evidence="17">Blood</tissue>
    </source>
</reference>
<evidence type="ECO:0000256" key="12">
    <source>
        <dbReference type="ARBA" id="ARBA00080457"/>
    </source>
</evidence>
<feature type="domain" description="RING-type" evidence="16">
    <location>
        <begin position="744"/>
        <end position="783"/>
    </location>
</feature>
<dbReference type="SUPFAM" id="SSF57850">
    <property type="entry name" value="RING/U-box"/>
    <property type="match status" value="1"/>
</dbReference>
<keyword evidence="18" id="KW-1185">Reference proteome</keyword>
<feature type="transmembrane region" description="Helical" evidence="15">
    <location>
        <begin position="320"/>
        <end position="338"/>
    </location>
</feature>
<evidence type="ECO:0000256" key="10">
    <source>
        <dbReference type="ARBA" id="ARBA00077421"/>
    </source>
</evidence>
<dbReference type="InterPro" id="IPR025754">
    <property type="entry name" value="TRC8_N_dom"/>
</dbReference>
<dbReference type="InterPro" id="IPR011016">
    <property type="entry name" value="Znf_RING-CH"/>
</dbReference>
<dbReference type="Proteomes" id="UP000190648">
    <property type="component" value="Unassembled WGS sequence"/>
</dbReference>
<evidence type="ECO:0000256" key="4">
    <source>
        <dbReference type="ARBA" id="ARBA00022771"/>
    </source>
</evidence>
<feature type="compositionally biased region" description="Polar residues" evidence="14">
    <location>
        <begin position="844"/>
        <end position="857"/>
    </location>
</feature>
<feature type="transmembrane region" description="Helical" evidence="15">
    <location>
        <begin position="273"/>
        <end position="291"/>
    </location>
</feature>
<dbReference type="PROSITE" id="PS50089">
    <property type="entry name" value="ZF_RING_2"/>
    <property type="match status" value="1"/>
</dbReference>
<dbReference type="Pfam" id="PF13639">
    <property type="entry name" value="zf-RING_2"/>
    <property type="match status" value="1"/>
</dbReference>
<feature type="transmembrane region" description="Helical" evidence="15">
    <location>
        <begin position="588"/>
        <end position="608"/>
    </location>
</feature>
<dbReference type="GO" id="GO:0043161">
    <property type="term" value="P:proteasome-mediated ubiquitin-dependent protein catabolic process"/>
    <property type="evidence" value="ECO:0007669"/>
    <property type="project" value="TreeGrafter"/>
</dbReference>
<dbReference type="GO" id="GO:0036513">
    <property type="term" value="C:Derlin-1 retrotranslocation complex"/>
    <property type="evidence" value="ECO:0007669"/>
    <property type="project" value="TreeGrafter"/>
</dbReference>
<comment type="subcellular location">
    <subcellularLocation>
        <location evidence="1">Endoplasmic reticulum membrane</location>
        <topology evidence="1">Multi-pass membrane protein</topology>
    </subcellularLocation>
</comment>
<dbReference type="InterPro" id="IPR050731">
    <property type="entry name" value="HRD1_E3_ubiq-ligases"/>
</dbReference>
<dbReference type="FunFam" id="3.30.40.10:FF:000166">
    <property type="entry name" value="E3 ubiquitin-protein ligase RNF139"/>
    <property type="match status" value="1"/>
</dbReference>
<evidence type="ECO:0000256" key="5">
    <source>
        <dbReference type="ARBA" id="ARBA00022824"/>
    </source>
</evidence>
<name>A0A1V4KV95_PATFA</name>
<feature type="transmembrane region" description="Helical" evidence="15">
    <location>
        <begin position="615"/>
        <end position="643"/>
    </location>
</feature>
<dbReference type="SMART" id="SM00184">
    <property type="entry name" value="RING"/>
    <property type="match status" value="1"/>
</dbReference>
<dbReference type="InterPro" id="IPR013083">
    <property type="entry name" value="Znf_RING/FYVE/PHD"/>
</dbReference>
<feature type="region of interest" description="Disordered" evidence="14">
    <location>
        <begin position="798"/>
        <end position="857"/>
    </location>
</feature>
<dbReference type="PANTHER" id="PTHR22763:SF163">
    <property type="entry name" value="E3 UBIQUITIN-PROTEIN LIGASE RNF139"/>
    <property type="match status" value="1"/>
</dbReference>
<dbReference type="PANTHER" id="PTHR22763">
    <property type="entry name" value="RING ZINC FINGER PROTEIN"/>
    <property type="match status" value="1"/>
</dbReference>
<keyword evidence="8 15" id="KW-0472">Membrane</keyword>
<evidence type="ECO:0000313" key="18">
    <source>
        <dbReference type="Proteomes" id="UP000190648"/>
    </source>
</evidence>
<dbReference type="SMART" id="SM00744">
    <property type="entry name" value="RINGv"/>
    <property type="match status" value="1"/>
</dbReference>
<comment type="caution">
    <text evidence="17">The sequence shown here is derived from an EMBL/GenBank/DDBJ whole genome shotgun (WGS) entry which is preliminary data.</text>
</comment>
<evidence type="ECO:0000256" key="9">
    <source>
        <dbReference type="ARBA" id="ARBA00067460"/>
    </source>
</evidence>
<evidence type="ECO:0000256" key="14">
    <source>
        <dbReference type="SAM" id="MobiDB-lite"/>
    </source>
</evidence>
<keyword evidence="6" id="KW-0862">Zinc</keyword>
<dbReference type="GO" id="GO:0008270">
    <property type="term" value="F:zinc ion binding"/>
    <property type="evidence" value="ECO:0007669"/>
    <property type="project" value="UniProtKB-KW"/>
</dbReference>
<keyword evidence="2 15" id="KW-0812">Transmembrane</keyword>
<feature type="transmembrane region" description="Helical" evidence="15">
    <location>
        <begin position="522"/>
        <end position="540"/>
    </location>
</feature>
<evidence type="ECO:0000256" key="11">
    <source>
        <dbReference type="ARBA" id="ARBA00080068"/>
    </source>
</evidence>